<protein>
    <recommendedName>
        <fullName evidence="2">PF03932 family protein CutC</fullName>
    </recommendedName>
</protein>
<sequence>MNYNIEVCIDNLESLHLAIEGGANRIELCSSLALGGLTPSFGMMKQAAKLSTIPVYAMIRPRQGDFLYDEDDMESMLYDIDSAAEAGLQGIVFGILTEEGKVDIQKCARIVNHAKLNGLGVTFHRAIDQCQDYRQALEDIIELGCERVLTSGLASNALAGADVIADMVQLADGRLSIMAGAGVSSDNVEAIVTQTLVKEVHLSGKSTRASHMSLVANSAKMGNQNLDDFIVPVTNPEAIRKVAEIVKSLM</sequence>
<evidence type="ECO:0000256" key="1">
    <source>
        <dbReference type="ARBA" id="ARBA00007768"/>
    </source>
</evidence>
<dbReference type="SUPFAM" id="SSF110395">
    <property type="entry name" value="CutC-like"/>
    <property type="match status" value="1"/>
</dbReference>
<dbReference type="EMBL" id="QLTR01000016">
    <property type="protein sequence ID" value="RAS62055.1"/>
    <property type="molecule type" value="Genomic_DNA"/>
</dbReference>
<dbReference type="AlphaFoldDB" id="A0A329E9P4"/>
<reference evidence="3 4" key="1">
    <citation type="submission" date="2018-06" db="EMBL/GenBank/DDBJ databases">
        <title>Freshwater and sediment microbial communities from various areas in North America, analyzing microbe dynamics in response to fracking.</title>
        <authorList>
            <person name="Lamendella R."/>
        </authorList>
    </citation>
    <scope>NUCLEOTIDE SEQUENCE [LARGE SCALE GENOMIC DNA]</scope>
    <source>
        <strain evidence="3 4">99A</strain>
    </source>
</reference>
<evidence type="ECO:0000313" key="3">
    <source>
        <dbReference type="EMBL" id="RAS62055.1"/>
    </source>
</evidence>
<comment type="caution">
    <text evidence="2">Once thought to be involved in copper homeostasis, experiments in E.coli have shown this is not the case.</text>
</comment>
<evidence type="ECO:0000313" key="4">
    <source>
        <dbReference type="Proteomes" id="UP000248729"/>
    </source>
</evidence>
<dbReference type="InterPro" id="IPR036822">
    <property type="entry name" value="CutC-like_dom_sf"/>
</dbReference>
<dbReference type="PANTHER" id="PTHR12598:SF0">
    <property type="entry name" value="COPPER HOMEOSTASIS PROTEIN CUTC HOMOLOG"/>
    <property type="match status" value="1"/>
</dbReference>
<evidence type="ECO:0000256" key="2">
    <source>
        <dbReference type="HAMAP-Rule" id="MF_00795"/>
    </source>
</evidence>
<comment type="caution">
    <text evidence="3">The sequence shown here is derived from an EMBL/GenBank/DDBJ whole genome shotgun (WGS) entry which is preliminary data.</text>
</comment>
<dbReference type="GO" id="GO:0005737">
    <property type="term" value="C:cytoplasm"/>
    <property type="evidence" value="ECO:0007669"/>
    <property type="project" value="UniProtKB-SubCell"/>
</dbReference>
<accession>A0A329E9P4</accession>
<dbReference type="InterPro" id="IPR005627">
    <property type="entry name" value="CutC-like"/>
</dbReference>
<dbReference type="RefSeq" id="WP_112404231.1">
    <property type="nucleotide sequence ID" value="NZ_QLTR01000016.1"/>
</dbReference>
<organism evidence="3 4">
    <name type="scientific">Vibrio diazotrophicus</name>
    <dbReference type="NCBI Taxonomy" id="685"/>
    <lineage>
        <taxon>Bacteria</taxon>
        <taxon>Pseudomonadati</taxon>
        <taxon>Pseudomonadota</taxon>
        <taxon>Gammaproteobacteria</taxon>
        <taxon>Vibrionales</taxon>
        <taxon>Vibrionaceae</taxon>
        <taxon>Vibrio</taxon>
    </lineage>
</organism>
<name>A0A329E9P4_VIBDI</name>
<dbReference type="Pfam" id="PF03932">
    <property type="entry name" value="CutC"/>
    <property type="match status" value="1"/>
</dbReference>
<comment type="similarity">
    <text evidence="1 2">Belongs to the CutC family.</text>
</comment>
<dbReference type="Proteomes" id="UP000248729">
    <property type="component" value="Unassembled WGS sequence"/>
</dbReference>
<dbReference type="HAMAP" id="MF_00795">
    <property type="entry name" value="CutC"/>
    <property type="match status" value="1"/>
</dbReference>
<keyword evidence="2" id="KW-0963">Cytoplasm</keyword>
<comment type="subcellular location">
    <subcellularLocation>
        <location evidence="2">Cytoplasm</location>
    </subcellularLocation>
</comment>
<dbReference type="FunFam" id="3.20.20.380:FF:000001">
    <property type="entry name" value="Copper homeostasis protein CutC"/>
    <property type="match status" value="1"/>
</dbReference>
<gene>
    <name evidence="2" type="primary">cutC</name>
    <name evidence="3" type="ORF">DET48_11674</name>
</gene>
<dbReference type="GO" id="GO:0005507">
    <property type="term" value="F:copper ion binding"/>
    <property type="evidence" value="ECO:0007669"/>
    <property type="project" value="TreeGrafter"/>
</dbReference>
<dbReference type="PANTHER" id="PTHR12598">
    <property type="entry name" value="COPPER HOMEOSTASIS PROTEIN CUTC"/>
    <property type="match status" value="1"/>
</dbReference>
<proteinExistence type="inferred from homology"/>
<dbReference type="Gene3D" id="3.20.20.380">
    <property type="entry name" value="Copper homeostasis (CutC) domain"/>
    <property type="match status" value="1"/>
</dbReference>